<dbReference type="SUPFAM" id="SSF47616">
    <property type="entry name" value="GST C-terminal domain-like"/>
    <property type="match status" value="1"/>
</dbReference>
<dbReference type="AlphaFoldDB" id="A0A517L1Y4"/>
<evidence type="ECO:0000259" key="3">
    <source>
        <dbReference type="PROSITE" id="PS50405"/>
    </source>
</evidence>
<dbReference type="Pfam" id="PF00043">
    <property type="entry name" value="GST_C"/>
    <property type="match status" value="1"/>
</dbReference>
<dbReference type="SFLD" id="SFLDG00358">
    <property type="entry name" value="Main_(cytGST)"/>
    <property type="match status" value="1"/>
</dbReference>
<dbReference type="InterPro" id="IPR010987">
    <property type="entry name" value="Glutathione-S-Trfase_C-like"/>
</dbReference>
<dbReference type="Gene3D" id="1.20.1050.10">
    <property type="match status" value="1"/>
</dbReference>
<dbReference type="InterPro" id="IPR036282">
    <property type="entry name" value="Glutathione-S-Trfase_C_sf"/>
</dbReference>
<dbReference type="PROSITE" id="PS50404">
    <property type="entry name" value="GST_NTER"/>
    <property type="match status" value="1"/>
</dbReference>
<dbReference type="Gene3D" id="3.40.30.10">
    <property type="entry name" value="Glutaredoxin"/>
    <property type="match status" value="1"/>
</dbReference>
<keyword evidence="5" id="KW-1185">Reference proteome</keyword>
<dbReference type="InterPro" id="IPR036249">
    <property type="entry name" value="Thioredoxin-like_sf"/>
</dbReference>
<sequence>MAAPSFPPRATGTKATSGIELLTFPTPNGHKPVILLEELKAAYGMDYAVQCITLPQGIQKEPWYLALNPAGKIPVLIDHDKDIVLSECSTILQYLAREYDRDHTVTFASDKEQLKAEQWVSFSQGDMSPTSSQALRYYRFLPTRQAFPTATTHRDLCAVFSVLNSALKDRDYLVGEGRGKYSIADMACWGPVNASIFIGVGELTRWPALEAWAARIAEREPVKKALEVPFKREYGNAGIRKMLAEGGAFAKGNEALQKALQDALKEFPEAAR</sequence>
<dbReference type="Proteomes" id="UP000316270">
    <property type="component" value="Chromosome 3"/>
</dbReference>
<evidence type="ECO:0008006" key="6">
    <source>
        <dbReference type="Google" id="ProtNLM"/>
    </source>
</evidence>
<name>A0A517L1Y4_9PEZI</name>
<dbReference type="Pfam" id="PF13409">
    <property type="entry name" value="GST_N_2"/>
    <property type="match status" value="1"/>
</dbReference>
<dbReference type="SFLD" id="SFLDS00019">
    <property type="entry name" value="Glutathione_Transferase_(cytos"/>
    <property type="match status" value="1"/>
</dbReference>
<dbReference type="PROSITE" id="PS50405">
    <property type="entry name" value="GST_CTER"/>
    <property type="match status" value="1"/>
</dbReference>
<dbReference type="InterPro" id="IPR004046">
    <property type="entry name" value="GST_C"/>
</dbReference>
<gene>
    <name evidence="4" type="ORF">FKW77_009044</name>
</gene>
<dbReference type="SUPFAM" id="SSF52833">
    <property type="entry name" value="Thioredoxin-like"/>
    <property type="match status" value="1"/>
</dbReference>
<dbReference type="PANTHER" id="PTHR44051">
    <property type="entry name" value="GLUTATHIONE S-TRANSFERASE-RELATED"/>
    <property type="match status" value="1"/>
</dbReference>
<proteinExistence type="inferred from homology"/>
<feature type="domain" description="GST N-terminal" evidence="2">
    <location>
        <begin position="20"/>
        <end position="103"/>
    </location>
</feature>
<dbReference type="CDD" id="cd03048">
    <property type="entry name" value="GST_N_Ure2p_like"/>
    <property type="match status" value="1"/>
</dbReference>
<comment type="similarity">
    <text evidence="1">Belongs to the GST superfamily.</text>
</comment>
<feature type="domain" description="GST C-terminal" evidence="3">
    <location>
        <begin position="109"/>
        <end position="237"/>
    </location>
</feature>
<dbReference type="STRING" id="50376.A0A517L1Y4"/>
<evidence type="ECO:0000256" key="1">
    <source>
        <dbReference type="ARBA" id="ARBA00007409"/>
    </source>
</evidence>
<dbReference type="EMBL" id="CP042187">
    <property type="protein sequence ID" value="QDS69638.1"/>
    <property type="molecule type" value="Genomic_DNA"/>
</dbReference>
<dbReference type="InterPro" id="IPR004045">
    <property type="entry name" value="Glutathione_S-Trfase_N"/>
</dbReference>
<dbReference type="InterPro" id="IPR040079">
    <property type="entry name" value="Glutathione_S-Trfase"/>
</dbReference>
<reference evidence="4 5" key="1">
    <citation type="submission" date="2019-07" db="EMBL/GenBank/DDBJ databases">
        <title>Finished genome of Venturia effusa.</title>
        <authorList>
            <person name="Young C.A."/>
            <person name="Cox M.P."/>
            <person name="Ganley A.R.D."/>
            <person name="David W.J."/>
        </authorList>
    </citation>
    <scope>NUCLEOTIDE SEQUENCE [LARGE SCALE GENOMIC DNA]</scope>
    <source>
        <strain evidence="5">albino</strain>
    </source>
</reference>
<dbReference type="PANTHER" id="PTHR44051:SF6">
    <property type="entry name" value="GLUTATHIONE S-TRANSFERASE II"/>
    <property type="match status" value="1"/>
</dbReference>
<evidence type="ECO:0000313" key="4">
    <source>
        <dbReference type="EMBL" id="QDS69638.1"/>
    </source>
</evidence>
<dbReference type="OrthoDB" id="422574at2759"/>
<protein>
    <recommendedName>
        <fullName evidence="6">Glutathione S-transferase</fullName>
    </recommendedName>
</protein>
<accession>A0A517L1Y4</accession>
<organism evidence="4 5">
    <name type="scientific">Venturia effusa</name>
    <dbReference type="NCBI Taxonomy" id="50376"/>
    <lineage>
        <taxon>Eukaryota</taxon>
        <taxon>Fungi</taxon>
        <taxon>Dikarya</taxon>
        <taxon>Ascomycota</taxon>
        <taxon>Pezizomycotina</taxon>
        <taxon>Dothideomycetes</taxon>
        <taxon>Pleosporomycetidae</taxon>
        <taxon>Venturiales</taxon>
        <taxon>Venturiaceae</taxon>
        <taxon>Venturia</taxon>
    </lineage>
</organism>
<evidence type="ECO:0000313" key="5">
    <source>
        <dbReference type="Proteomes" id="UP000316270"/>
    </source>
</evidence>
<evidence type="ECO:0000259" key="2">
    <source>
        <dbReference type="PROSITE" id="PS50404"/>
    </source>
</evidence>